<keyword evidence="5" id="KW-0560">Oxidoreductase</keyword>
<organism evidence="9 10">
    <name type="scientific">Catenuloplanes niger</name>
    <dbReference type="NCBI Taxonomy" id="587534"/>
    <lineage>
        <taxon>Bacteria</taxon>
        <taxon>Bacillati</taxon>
        <taxon>Actinomycetota</taxon>
        <taxon>Actinomycetes</taxon>
        <taxon>Micromonosporales</taxon>
        <taxon>Micromonosporaceae</taxon>
        <taxon>Catenuloplanes</taxon>
    </lineage>
</organism>
<feature type="domain" description="Glucose-methanol-choline oxidoreductase C-terminal" evidence="8">
    <location>
        <begin position="441"/>
        <end position="571"/>
    </location>
</feature>
<comment type="similarity">
    <text evidence="2">Belongs to the GMC oxidoreductase family.</text>
</comment>
<evidence type="ECO:0000256" key="1">
    <source>
        <dbReference type="ARBA" id="ARBA00001974"/>
    </source>
</evidence>
<comment type="cofactor">
    <cofactor evidence="1">
        <name>FAD</name>
        <dbReference type="ChEBI" id="CHEBI:57692"/>
    </cofactor>
</comment>
<dbReference type="Gene3D" id="3.50.50.60">
    <property type="entry name" value="FAD/NAD(P)-binding domain"/>
    <property type="match status" value="2"/>
</dbReference>
<evidence type="ECO:0000259" key="8">
    <source>
        <dbReference type="Pfam" id="PF05199"/>
    </source>
</evidence>
<reference evidence="9 10" key="1">
    <citation type="submission" date="2023-07" db="EMBL/GenBank/DDBJ databases">
        <title>Sequencing the genomes of 1000 actinobacteria strains.</title>
        <authorList>
            <person name="Klenk H.-P."/>
        </authorList>
    </citation>
    <scope>NUCLEOTIDE SEQUENCE [LARGE SCALE GENOMIC DNA]</scope>
    <source>
        <strain evidence="9 10">DSM 44711</strain>
    </source>
</reference>
<dbReference type="Pfam" id="PF00732">
    <property type="entry name" value="GMC_oxred_N"/>
    <property type="match status" value="1"/>
</dbReference>
<comment type="caution">
    <text evidence="9">The sequence shown here is derived from an EMBL/GenBank/DDBJ whole genome shotgun (WGS) entry which is preliminary data.</text>
</comment>
<accession>A0AAE3ZJQ0</accession>
<name>A0AAE3ZJQ0_9ACTN</name>
<feature type="domain" description="Glucose-methanol-choline oxidoreductase N-terminal" evidence="6">
    <location>
        <begin position="240"/>
        <end position="345"/>
    </location>
</feature>
<evidence type="ECO:0000313" key="10">
    <source>
        <dbReference type="Proteomes" id="UP001183629"/>
    </source>
</evidence>
<dbReference type="InterPro" id="IPR006076">
    <property type="entry name" value="FAD-dep_OxRdtase"/>
</dbReference>
<keyword evidence="3" id="KW-0285">Flavoprotein</keyword>
<keyword evidence="4" id="KW-0274">FAD</keyword>
<dbReference type="EMBL" id="JAVDYC010000001">
    <property type="protein sequence ID" value="MDR7319956.1"/>
    <property type="molecule type" value="Genomic_DNA"/>
</dbReference>
<protein>
    <submittedName>
        <fullName evidence="9">Choline dehydrogenase-like flavoprotein</fullName>
    </submittedName>
</protein>
<dbReference type="InterPro" id="IPR051473">
    <property type="entry name" value="P2Ox-like"/>
</dbReference>
<evidence type="ECO:0000256" key="4">
    <source>
        <dbReference type="ARBA" id="ARBA00022827"/>
    </source>
</evidence>
<dbReference type="Pfam" id="PF01266">
    <property type="entry name" value="DAO"/>
    <property type="match status" value="1"/>
</dbReference>
<evidence type="ECO:0000256" key="5">
    <source>
        <dbReference type="ARBA" id="ARBA00023002"/>
    </source>
</evidence>
<dbReference type="Pfam" id="PF05199">
    <property type="entry name" value="GMC_oxred_C"/>
    <property type="match status" value="1"/>
</dbReference>
<dbReference type="Proteomes" id="UP001183629">
    <property type="component" value="Unassembled WGS sequence"/>
</dbReference>
<evidence type="ECO:0000313" key="9">
    <source>
        <dbReference type="EMBL" id="MDR7319956.1"/>
    </source>
</evidence>
<keyword evidence="10" id="KW-1185">Reference proteome</keyword>
<evidence type="ECO:0000259" key="7">
    <source>
        <dbReference type="Pfam" id="PF01266"/>
    </source>
</evidence>
<dbReference type="PANTHER" id="PTHR42784:SF1">
    <property type="entry name" value="PYRANOSE 2-OXIDASE"/>
    <property type="match status" value="1"/>
</dbReference>
<proteinExistence type="inferred from homology"/>
<dbReference type="InterPro" id="IPR036188">
    <property type="entry name" value="FAD/NAD-bd_sf"/>
</dbReference>
<sequence>MTTPARYDVVVVGGGFAGSLVARALGDGGWRVLVLEAGTDGAEDATHTFQTTVAKTPTSALRANALVPSPDVLDLAGGPGGYTATGYLRQTGPLPYSSPYLRVNGGSGTAWTGLVPRMHPDDFGYHGVGRRWPLGYDDLEPYYRAAEREIGVAADVDEQREGVGLPFPDGYVFPMHGLPRTYLDDVLAEALDDREVSDPYLGGPTSLRVVGTPQARNAPPNRAYDGGRGFRPAGHRCAGYASCMPVCPEGAKYTPRRTQARWPSTVTLRTRAVVHRVARDEHGRVTGVAFRSYEPGSAGRHTVEEVTADLVVLAAHAVENARLLLMSGLADGSGQVGRNLMDHPALLTWGLTAAPTGPYRGPGSTTGIEGFRFGPGRRVRAPFRIEIGNWGWVWALGPPDRDVDELLAQNVFGTDLRRRLGERVGRQFALQFEIEQEADPANRVTLDPDRRDAFGDPRPVLHYDLSDYVKRGMAAAKRVSDQIFALLGAEDHTAYRPEPGMPGYFEFDGTPYAYRGAGHGAGTHLMGASAADSVVDAWQRSWDHPNLYLVGCGSMPSLGTSNPSLTMAALALRSAEHMDRELRAARRLTVTDVKENAPS</sequence>
<evidence type="ECO:0000256" key="2">
    <source>
        <dbReference type="ARBA" id="ARBA00010790"/>
    </source>
</evidence>
<feature type="domain" description="FAD dependent oxidoreductase" evidence="7">
    <location>
        <begin position="8"/>
        <end position="153"/>
    </location>
</feature>
<dbReference type="InterPro" id="IPR000172">
    <property type="entry name" value="GMC_OxRdtase_N"/>
</dbReference>
<dbReference type="PANTHER" id="PTHR42784">
    <property type="entry name" value="PYRANOSE 2-OXIDASE"/>
    <property type="match status" value="1"/>
</dbReference>
<evidence type="ECO:0000259" key="6">
    <source>
        <dbReference type="Pfam" id="PF00732"/>
    </source>
</evidence>
<dbReference type="RefSeq" id="WP_310407986.1">
    <property type="nucleotide sequence ID" value="NZ_JAVDYC010000001.1"/>
</dbReference>
<dbReference type="InterPro" id="IPR007867">
    <property type="entry name" value="GMC_OxRtase_C"/>
</dbReference>
<dbReference type="AlphaFoldDB" id="A0AAE3ZJQ0"/>
<gene>
    <name evidence="9" type="ORF">J2S44_000206</name>
</gene>
<dbReference type="SUPFAM" id="SSF51905">
    <property type="entry name" value="FAD/NAD(P)-binding domain"/>
    <property type="match status" value="1"/>
</dbReference>
<dbReference type="GO" id="GO:0050660">
    <property type="term" value="F:flavin adenine dinucleotide binding"/>
    <property type="evidence" value="ECO:0007669"/>
    <property type="project" value="InterPro"/>
</dbReference>
<evidence type="ECO:0000256" key="3">
    <source>
        <dbReference type="ARBA" id="ARBA00022630"/>
    </source>
</evidence>
<dbReference type="GO" id="GO:0016614">
    <property type="term" value="F:oxidoreductase activity, acting on CH-OH group of donors"/>
    <property type="evidence" value="ECO:0007669"/>
    <property type="project" value="InterPro"/>
</dbReference>